<dbReference type="Proteomes" id="UP000095541">
    <property type="component" value="Unassembled WGS sequence"/>
</dbReference>
<proteinExistence type="predicted"/>
<protein>
    <submittedName>
        <fullName evidence="1">Uncharacterized protein</fullName>
    </submittedName>
</protein>
<reference evidence="1 2" key="1">
    <citation type="submission" date="2015-09" db="EMBL/GenBank/DDBJ databases">
        <authorList>
            <consortium name="Pathogen Informatics"/>
        </authorList>
    </citation>
    <scope>NUCLEOTIDE SEQUENCE [LARGE SCALE GENOMIC DNA]</scope>
    <source>
        <strain evidence="1 2">2789STDY5834945</strain>
    </source>
</reference>
<accession>A0A173UM61</accession>
<gene>
    <name evidence="1" type="ORF">ERS852557_03948</name>
</gene>
<organism evidence="1 2">
    <name type="scientific">Bacteroides thetaiotaomicron</name>
    <dbReference type="NCBI Taxonomy" id="818"/>
    <lineage>
        <taxon>Bacteria</taxon>
        <taxon>Pseudomonadati</taxon>
        <taxon>Bacteroidota</taxon>
        <taxon>Bacteroidia</taxon>
        <taxon>Bacteroidales</taxon>
        <taxon>Bacteroidaceae</taxon>
        <taxon>Bacteroides</taxon>
    </lineage>
</organism>
<dbReference type="EMBL" id="CZBI01000006">
    <property type="protein sequence ID" value="CUQ37361.1"/>
    <property type="molecule type" value="Genomic_DNA"/>
</dbReference>
<sequence length="47" mass="5456">MHNLLLSFFNAAKYCIERGCILIIVRKYKCGKGECDKKDTLSFFHNS</sequence>
<evidence type="ECO:0000313" key="1">
    <source>
        <dbReference type="EMBL" id="CUQ37361.1"/>
    </source>
</evidence>
<dbReference type="AlphaFoldDB" id="A0A173UM61"/>
<evidence type="ECO:0000313" key="2">
    <source>
        <dbReference type="Proteomes" id="UP000095541"/>
    </source>
</evidence>
<name>A0A173UM61_BACT4</name>